<protein>
    <submittedName>
        <fullName evidence="7">Guanylate kinase-like domain-containing protein</fullName>
    </submittedName>
</protein>
<feature type="compositionally biased region" description="Basic and acidic residues" evidence="5">
    <location>
        <begin position="448"/>
        <end position="463"/>
    </location>
</feature>
<evidence type="ECO:0000313" key="7">
    <source>
        <dbReference type="WBParaSite" id="snap_masked-unitig_37365-processed-gene-0.1-mRNA-1"/>
    </source>
</evidence>
<keyword evidence="3 4" id="KW-0418">Kinase</keyword>
<feature type="compositionally biased region" description="Polar residues" evidence="5">
    <location>
        <begin position="391"/>
        <end position="409"/>
    </location>
</feature>
<evidence type="ECO:0000256" key="2">
    <source>
        <dbReference type="ARBA" id="ARBA00022741"/>
    </source>
</evidence>
<name>A0A1I8JR68_9PLAT</name>
<feature type="compositionally biased region" description="Basic residues" evidence="5">
    <location>
        <begin position="105"/>
        <end position="114"/>
    </location>
</feature>
<keyword evidence="1 4" id="KW-0808">Transferase</keyword>
<feature type="compositionally biased region" description="Polar residues" evidence="5">
    <location>
        <begin position="296"/>
        <end position="313"/>
    </location>
</feature>
<keyword evidence="6" id="KW-1185">Reference proteome</keyword>
<feature type="region of interest" description="Disordered" evidence="5">
    <location>
        <begin position="1"/>
        <end position="40"/>
    </location>
</feature>
<comment type="similarity">
    <text evidence="4">Belongs to the adenylate kinase family.</text>
</comment>
<dbReference type="AlphaFoldDB" id="A0A1I8JR68"/>
<dbReference type="SUPFAM" id="SSF52540">
    <property type="entry name" value="P-loop containing nucleoside triphosphate hydrolases"/>
    <property type="match status" value="1"/>
</dbReference>
<sequence length="463" mass="50884">RRSAPRGGHSLARKPETGPRSSSSDGAVVTRPAALGDAGGAPAQAAGLLVIGYPRERRTRRLRFEARPGALPGPVLFFNLDEGRHEAAATAKPAKRSGRVDRQRGHPLCKRFSRPSRAQPGRGGRRSGKATQCERLVSTYGLTHLSTGELLRTEIALGAGSAYRLRRTMLNNDLVPVADANAMRARLLDSPGFLINGCPKDREQAMAFEMMLVPCRVVVFLDVPEDVMWQRLMRRGRRTDQEEVIQKKIKTFREKTLSVVKYFERQGKLVDGTGTVSEVFSRFATRTARRTEPLRTQRSSPTKTSDSIPSSPTKGVKAGSTDSSSPSHKHKKKQANPGQKHQKQHGHQSQQKSDRDAAEAQGSAFAEASSRQERARASSKAAGLQEKQHHQQQSSRLLKSSTIKQAKQQTPEKHSHQAAKAKNSPKAAPSSSKAADSRKHHQTAKPNAFDKNHQSKKADQQKI</sequence>
<dbReference type="Gene3D" id="3.40.50.300">
    <property type="entry name" value="P-loop containing nucleotide triphosphate hydrolases"/>
    <property type="match status" value="1"/>
</dbReference>
<accession>A0A1I8JR68</accession>
<feature type="compositionally biased region" description="Low complexity" evidence="5">
    <location>
        <begin position="359"/>
        <end position="369"/>
    </location>
</feature>
<evidence type="ECO:0000256" key="3">
    <source>
        <dbReference type="ARBA" id="ARBA00022777"/>
    </source>
</evidence>
<evidence type="ECO:0000313" key="6">
    <source>
        <dbReference type="Proteomes" id="UP000095280"/>
    </source>
</evidence>
<dbReference type="Proteomes" id="UP000095280">
    <property type="component" value="Unplaced"/>
</dbReference>
<dbReference type="Pfam" id="PF00406">
    <property type="entry name" value="ADK"/>
    <property type="match status" value="1"/>
</dbReference>
<keyword evidence="2" id="KW-0547">Nucleotide-binding</keyword>
<dbReference type="PRINTS" id="PR00094">
    <property type="entry name" value="ADENYLTKNASE"/>
</dbReference>
<feature type="compositionally biased region" description="Low complexity" evidence="5">
    <location>
        <begin position="418"/>
        <end position="434"/>
    </location>
</feature>
<dbReference type="GO" id="GO:0019205">
    <property type="term" value="F:nucleobase-containing compound kinase activity"/>
    <property type="evidence" value="ECO:0007669"/>
    <property type="project" value="InterPro"/>
</dbReference>
<proteinExistence type="inferred from homology"/>
<evidence type="ECO:0000256" key="1">
    <source>
        <dbReference type="ARBA" id="ARBA00022679"/>
    </source>
</evidence>
<evidence type="ECO:0000256" key="5">
    <source>
        <dbReference type="SAM" id="MobiDB-lite"/>
    </source>
</evidence>
<reference evidence="7" key="1">
    <citation type="submission" date="2016-11" db="UniProtKB">
        <authorList>
            <consortium name="WormBaseParasite"/>
        </authorList>
    </citation>
    <scope>IDENTIFICATION</scope>
</reference>
<feature type="region of interest" description="Disordered" evidence="5">
    <location>
        <begin position="89"/>
        <end position="130"/>
    </location>
</feature>
<dbReference type="PANTHER" id="PTHR23359">
    <property type="entry name" value="NUCLEOTIDE KINASE"/>
    <property type="match status" value="1"/>
</dbReference>
<dbReference type="InterPro" id="IPR027417">
    <property type="entry name" value="P-loop_NTPase"/>
</dbReference>
<dbReference type="WBParaSite" id="snap_masked-unitig_37365-processed-gene-0.1-mRNA-1">
    <property type="protein sequence ID" value="snap_masked-unitig_37365-processed-gene-0.1-mRNA-1"/>
    <property type="gene ID" value="snap_masked-unitig_37365-processed-gene-0.1"/>
</dbReference>
<dbReference type="GO" id="GO:0006139">
    <property type="term" value="P:nucleobase-containing compound metabolic process"/>
    <property type="evidence" value="ECO:0007669"/>
    <property type="project" value="InterPro"/>
</dbReference>
<evidence type="ECO:0000256" key="4">
    <source>
        <dbReference type="RuleBase" id="RU003330"/>
    </source>
</evidence>
<dbReference type="CDD" id="cd01428">
    <property type="entry name" value="ADK"/>
    <property type="match status" value="1"/>
</dbReference>
<dbReference type="HAMAP" id="MF_00235">
    <property type="entry name" value="Adenylate_kinase_Adk"/>
    <property type="match status" value="1"/>
</dbReference>
<organism evidence="6 7">
    <name type="scientific">Macrostomum lignano</name>
    <dbReference type="NCBI Taxonomy" id="282301"/>
    <lineage>
        <taxon>Eukaryota</taxon>
        <taxon>Metazoa</taxon>
        <taxon>Spiralia</taxon>
        <taxon>Lophotrochozoa</taxon>
        <taxon>Platyhelminthes</taxon>
        <taxon>Rhabditophora</taxon>
        <taxon>Macrostomorpha</taxon>
        <taxon>Macrostomida</taxon>
        <taxon>Macrostomidae</taxon>
        <taxon>Macrostomum</taxon>
    </lineage>
</organism>
<feature type="region of interest" description="Disordered" evidence="5">
    <location>
        <begin position="287"/>
        <end position="463"/>
    </location>
</feature>
<dbReference type="InterPro" id="IPR000850">
    <property type="entry name" value="Adenylat/UMP-CMP_kin"/>
</dbReference>
<dbReference type="GO" id="GO:0005524">
    <property type="term" value="F:ATP binding"/>
    <property type="evidence" value="ECO:0007669"/>
    <property type="project" value="InterPro"/>
</dbReference>
<feature type="compositionally biased region" description="Basic residues" evidence="5">
    <location>
        <begin position="327"/>
        <end position="346"/>
    </location>
</feature>